<dbReference type="EMBL" id="JBDLOB010000008">
    <property type="protein sequence ID" value="MEN8626681.1"/>
    <property type="molecule type" value="Genomic_DNA"/>
</dbReference>
<dbReference type="InterPro" id="IPR042098">
    <property type="entry name" value="TauD-like_sf"/>
</dbReference>
<keyword evidence="5" id="KW-0223">Dioxygenase</keyword>
<feature type="domain" description="TauD/TfdA-like" evidence="4">
    <location>
        <begin position="65"/>
        <end position="250"/>
    </location>
</feature>
<evidence type="ECO:0000256" key="1">
    <source>
        <dbReference type="ARBA" id="ARBA00001954"/>
    </source>
</evidence>
<dbReference type="PANTHER" id="PTHR10696:SF56">
    <property type="entry name" value="TAUD_TFDA-LIKE DOMAIN-CONTAINING PROTEIN"/>
    <property type="match status" value="1"/>
</dbReference>
<evidence type="ECO:0000259" key="4">
    <source>
        <dbReference type="Pfam" id="PF02668"/>
    </source>
</evidence>
<dbReference type="InterPro" id="IPR050411">
    <property type="entry name" value="AlphaKG_dependent_hydroxylases"/>
</dbReference>
<evidence type="ECO:0000313" key="6">
    <source>
        <dbReference type="Proteomes" id="UP001414441"/>
    </source>
</evidence>
<accession>A0ABV0D7N4</accession>
<keyword evidence="6" id="KW-1185">Reference proteome</keyword>
<reference evidence="5 6" key="1">
    <citation type="submission" date="2024-05" db="EMBL/GenBank/DDBJ databases">
        <title>Genome sequencing of Marine Estuary Bacteria, Pseudoalteromonas distincta strain FA, Psychrobacter proteolyticus strain EA, and Shewanella baltica strain CA.</title>
        <authorList>
            <person name="Dieffenbach S.A."/>
            <person name="Maclea K.S."/>
        </authorList>
    </citation>
    <scope>NUCLEOTIDE SEQUENCE [LARGE SCALE GENOMIC DNA]</scope>
    <source>
        <strain evidence="5 6">EA</strain>
    </source>
</reference>
<dbReference type="Pfam" id="PF02668">
    <property type="entry name" value="TauD"/>
    <property type="match status" value="1"/>
</dbReference>
<evidence type="ECO:0000313" key="5">
    <source>
        <dbReference type="EMBL" id="MEN8626681.1"/>
    </source>
</evidence>
<protein>
    <submittedName>
        <fullName evidence="5">TauD/TfdA family dioxygenase</fullName>
    </submittedName>
</protein>
<dbReference type="RefSeq" id="WP_347163860.1">
    <property type="nucleotide sequence ID" value="NZ_JBDLOB010000008.1"/>
</dbReference>
<dbReference type="GO" id="GO:0051213">
    <property type="term" value="F:dioxygenase activity"/>
    <property type="evidence" value="ECO:0007669"/>
    <property type="project" value="UniProtKB-KW"/>
</dbReference>
<dbReference type="PANTHER" id="PTHR10696">
    <property type="entry name" value="GAMMA-BUTYROBETAINE HYDROXYLASE-RELATED"/>
    <property type="match status" value="1"/>
</dbReference>
<dbReference type="Proteomes" id="UP001414441">
    <property type="component" value="Unassembled WGS sequence"/>
</dbReference>
<comment type="cofactor">
    <cofactor evidence="1">
        <name>Fe(2+)</name>
        <dbReference type="ChEBI" id="CHEBI:29033"/>
    </cofactor>
</comment>
<dbReference type="SUPFAM" id="SSF51197">
    <property type="entry name" value="Clavaminate synthase-like"/>
    <property type="match status" value="1"/>
</dbReference>
<evidence type="ECO:0000256" key="2">
    <source>
        <dbReference type="ARBA" id="ARBA00023002"/>
    </source>
</evidence>
<gene>
    <name evidence="5" type="ORF">ABFV72_11735</name>
</gene>
<name>A0ABV0D7N4_9GAMM</name>
<dbReference type="InterPro" id="IPR003819">
    <property type="entry name" value="TauD/TfdA-like"/>
</dbReference>
<sequence length="260" mass="29130">MFKNIPIDPNNPSQGCHDLLSAWDDDAIKVVVLDPTSKVADVKEFYDSLFPQLGKVAPFAEDATIKDRSSQRTGEAWMEIRYDPKIENAYRHSSEAQPLHTDGSYIPDFPNSSLLCCVTNAGDGGETVFINASDVVNALETEAPKLLSYLTANVVTHARSGDSRHDKVISKSDGIWKINWNYYCVEKSADQEISKIAETFHMFLKNSPSIHKNLLEVKLQPGQAILWKDNEVIHGRNSFSATMEGERFIWKCAFDVGNFL</sequence>
<proteinExistence type="predicted"/>
<organism evidence="5 6">
    <name type="scientific">Psychrobacter proteolyticus</name>
    <dbReference type="NCBI Taxonomy" id="147825"/>
    <lineage>
        <taxon>Bacteria</taxon>
        <taxon>Pseudomonadati</taxon>
        <taxon>Pseudomonadota</taxon>
        <taxon>Gammaproteobacteria</taxon>
        <taxon>Moraxellales</taxon>
        <taxon>Moraxellaceae</taxon>
        <taxon>Psychrobacter</taxon>
    </lineage>
</organism>
<dbReference type="Gene3D" id="3.60.130.10">
    <property type="entry name" value="Clavaminate synthase-like"/>
    <property type="match status" value="1"/>
</dbReference>
<keyword evidence="3" id="KW-0045">Antibiotic biosynthesis</keyword>
<evidence type="ECO:0000256" key="3">
    <source>
        <dbReference type="ARBA" id="ARBA00023194"/>
    </source>
</evidence>
<comment type="caution">
    <text evidence="5">The sequence shown here is derived from an EMBL/GenBank/DDBJ whole genome shotgun (WGS) entry which is preliminary data.</text>
</comment>
<keyword evidence="2" id="KW-0560">Oxidoreductase</keyword>